<sequence length="66" mass="8022">MIFERTLPPLHKNLLNDFKRKKDLKIKGKNNRFPEGSKLKWFRFISLNVERRVDLDKKELALVQRN</sequence>
<protein>
    <submittedName>
        <fullName evidence="1">Uncharacterized protein</fullName>
    </submittedName>
</protein>
<evidence type="ECO:0000313" key="2">
    <source>
        <dbReference type="Proteomes" id="UP000053467"/>
    </source>
</evidence>
<gene>
    <name evidence="1" type="ORF">XE03_0177</name>
</gene>
<evidence type="ECO:0000313" key="1">
    <source>
        <dbReference type="EMBL" id="KUK88171.1"/>
    </source>
</evidence>
<comment type="caution">
    <text evidence="1">The sequence shown here is derived from an EMBL/GenBank/DDBJ whole genome shotgun (WGS) entry which is preliminary data.</text>
</comment>
<organism evidence="1 2">
    <name type="scientific">candidate division TA06 bacterium 34_109</name>
    <dbReference type="NCBI Taxonomy" id="1635277"/>
    <lineage>
        <taxon>Bacteria</taxon>
        <taxon>Bacteria division TA06</taxon>
    </lineage>
</organism>
<dbReference type="Proteomes" id="UP000053467">
    <property type="component" value="Unassembled WGS sequence"/>
</dbReference>
<reference evidence="2" key="1">
    <citation type="journal article" date="2015" name="MBio">
        <title>Genome-Resolved Metagenomic Analysis Reveals Roles for Candidate Phyla and Other Microbial Community Members in Biogeochemical Transformations in Oil Reservoirs.</title>
        <authorList>
            <person name="Hu P."/>
            <person name="Tom L."/>
            <person name="Singh A."/>
            <person name="Thomas B.C."/>
            <person name="Baker B.J."/>
            <person name="Piceno Y.M."/>
            <person name="Andersen G.L."/>
            <person name="Banfield J.F."/>
        </authorList>
    </citation>
    <scope>NUCLEOTIDE SEQUENCE [LARGE SCALE GENOMIC DNA]</scope>
</reference>
<dbReference type="AlphaFoldDB" id="A0A101I3L6"/>
<dbReference type="EMBL" id="LGGX01000001">
    <property type="protein sequence ID" value="KUK88171.1"/>
    <property type="molecule type" value="Genomic_DNA"/>
</dbReference>
<proteinExistence type="predicted"/>
<accession>A0A101I3L6</accession>
<name>A0A101I3L6_UNCT6</name>